<keyword evidence="1" id="KW-0812">Transmembrane</keyword>
<dbReference type="Proteomes" id="UP001492541">
    <property type="component" value="Chromosome"/>
</dbReference>
<protein>
    <submittedName>
        <fullName evidence="3">Transposase</fullName>
    </submittedName>
</protein>
<feature type="transmembrane region" description="Helical" evidence="1">
    <location>
        <begin position="288"/>
        <end position="307"/>
    </location>
</feature>
<name>A0ABZ3H5E6_GEOAI</name>
<gene>
    <name evidence="3" type="ORF">LPQ35_01235</name>
</gene>
<dbReference type="EMBL" id="CP087714">
    <property type="protein sequence ID" value="XAT64018.1"/>
    <property type="molecule type" value="Genomic_DNA"/>
</dbReference>
<keyword evidence="1" id="KW-0472">Membrane</keyword>
<evidence type="ECO:0000313" key="4">
    <source>
        <dbReference type="Proteomes" id="UP001492541"/>
    </source>
</evidence>
<accession>A0ABZ3H5E6</accession>
<keyword evidence="1" id="KW-1133">Transmembrane helix</keyword>
<dbReference type="RefSeq" id="WP_193806586.1">
    <property type="nucleotide sequence ID" value="NZ_CP087714.1"/>
</dbReference>
<evidence type="ECO:0000259" key="2">
    <source>
        <dbReference type="Pfam" id="PF01609"/>
    </source>
</evidence>
<dbReference type="GeneID" id="90448265"/>
<sequence length="319" mass="37755">MKRIVARYTSLKAIPVLKIVTTSMFFSTRISHVIREIRQRKELREFMGIKEEEVSKESYVYAFLSKFSLNGFINMILRILNSITKKRARNTRMIIDCTDVSVDVNWFRRRVKQKDLQGKDYKWGYSAKGKFIGMKLTLVLEYPSMKPLLFLLHPANKHEARIFREVMEELRKRRITRKGDVIIMDKGFYAYRNYLIGLNEYRVVPLIFPRSNFDVERLDGLLSYPLSIFSSRNLKKEMKLFKSLKAKLMNLLGKWESFKSVRSVIEDVFKLAKSFSLRKLHRYTMRSVYKFAALNVLLIGIVVALGFREKKELQRLAEM</sequence>
<feature type="domain" description="Transposase IS4-like" evidence="2">
    <location>
        <begin position="106"/>
        <end position="297"/>
    </location>
</feature>
<organism evidence="3 4">
    <name type="scientific">Geoglobus acetivorans</name>
    <dbReference type="NCBI Taxonomy" id="565033"/>
    <lineage>
        <taxon>Archaea</taxon>
        <taxon>Methanobacteriati</taxon>
        <taxon>Methanobacteriota</taxon>
        <taxon>Archaeoglobi</taxon>
        <taxon>Archaeoglobales</taxon>
        <taxon>Archaeoglobaceae</taxon>
        <taxon>Geoglobus</taxon>
    </lineage>
</organism>
<reference evidence="3 4" key="1">
    <citation type="submission" date="2021-11" db="EMBL/GenBank/DDBJ databases">
        <title>Whole genome of Geoglobus acetivorans.</title>
        <authorList>
            <person name="Liu D."/>
        </authorList>
    </citation>
    <scope>NUCLEOTIDE SEQUENCE [LARGE SCALE GENOMIC DNA]</scope>
    <source>
        <strain evidence="3 4">SBH6</strain>
    </source>
</reference>
<keyword evidence="4" id="KW-1185">Reference proteome</keyword>
<evidence type="ECO:0000256" key="1">
    <source>
        <dbReference type="SAM" id="Phobius"/>
    </source>
</evidence>
<evidence type="ECO:0000313" key="3">
    <source>
        <dbReference type="EMBL" id="XAT64018.1"/>
    </source>
</evidence>
<dbReference type="InterPro" id="IPR002559">
    <property type="entry name" value="Transposase_11"/>
</dbReference>
<proteinExistence type="predicted"/>
<dbReference type="Pfam" id="PF01609">
    <property type="entry name" value="DDE_Tnp_1"/>
    <property type="match status" value="1"/>
</dbReference>